<dbReference type="InterPro" id="IPR017871">
    <property type="entry name" value="ABC_transporter-like_CS"/>
</dbReference>
<dbReference type="SUPFAM" id="SSF52540">
    <property type="entry name" value="P-loop containing nucleoside triphosphate hydrolases"/>
    <property type="match status" value="1"/>
</dbReference>
<dbReference type="InterPro" id="IPR003439">
    <property type="entry name" value="ABC_transporter-like_ATP-bd"/>
</dbReference>
<dbReference type="PANTHER" id="PTHR43166">
    <property type="entry name" value="AMINO ACID IMPORT ATP-BINDING PROTEIN"/>
    <property type="match status" value="1"/>
</dbReference>
<dbReference type="GO" id="GO:0005524">
    <property type="term" value="F:ATP binding"/>
    <property type="evidence" value="ECO:0007669"/>
    <property type="project" value="UniProtKB-KW"/>
</dbReference>
<dbReference type="AlphaFoldDB" id="A0A554MVU5"/>
<dbReference type="SMART" id="SM00382">
    <property type="entry name" value="AAA"/>
    <property type="match status" value="1"/>
</dbReference>
<evidence type="ECO:0000256" key="7">
    <source>
        <dbReference type="SAM" id="MobiDB-lite"/>
    </source>
</evidence>
<evidence type="ECO:0000256" key="2">
    <source>
        <dbReference type="ARBA" id="ARBA00022475"/>
    </source>
</evidence>
<evidence type="ECO:0000313" key="10">
    <source>
        <dbReference type="Proteomes" id="UP000319894"/>
    </source>
</evidence>
<keyword evidence="3" id="KW-0547">Nucleotide-binding</keyword>
<keyword evidence="10" id="KW-1185">Reference proteome</keyword>
<dbReference type="Pfam" id="PF00005">
    <property type="entry name" value="ABC_tran"/>
    <property type="match status" value="1"/>
</dbReference>
<organism evidence="9 10">
    <name type="scientific">Haloglomus irregulare</name>
    <dbReference type="NCBI Taxonomy" id="2234134"/>
    <lineage>
        <taxon>Archaea</taxon>
        <taxon>Methanobacteriati</taxon>
        <taxon>Methanobacteriota</taxon>
        <taxon>Stenosarchaea group</taxon>
        <taxon>Halobacteria</taxon>
        <taxon>Halobacteriales</taxon>
        <taxon>Natronomonadaceae</taxon>
        <taxon>Haloglomus</taxon>
    </lineage>
</organism>
<dbReference type="InterPro" id="IPR027417">
    <property type="entry name" value="P-loop_NTPase"/>
</dbReference>
<evidence type="ECO:0000256" key="1">
    <source>
        <dbReference type="ARBA" id="ARBA00022448"/>
    </source>
</evidence>
<dbReference type="InterPro" id="IPR050086">
    <property type="entry name" value="MetN_ABC_transporter-like"/>
</dbReference>
<keyword evidence="6" id="KW-0472">Membrane</keyword>
<feature type="domain" description="ABC transporter" evidence="8">
    <location>
        <begin position="4"/>
        <end position="238"/>
    </location>
</feature>
<name>A0A554MVU5_9EURY</name>
<evidence type="ECO:0000259" key="8">
    <source>
        <dbReference type="PROSITE" id="PS50893"/>
    </source>
</evidence>
<dbReference type="GO" id="GO:0015416">
    <property type="term" value="F:ABC-type phosphonate transporter activity"/>
    <property type="evidence" value="ECO:0007669"/>
    <property type="project" value="InterPro"/>
</dbReference>
<sequence length="267" mass="28879">MSTLTVDDVSKYYGDVTAVEGVSFEIEDEFAILLGESGAGKSTMLRCINGLTSPSEGEIRLNGEPVNSSRSDIGMIFQQHNLVEGVSAYLNALNGGLSRTSVLKSIFQWQGRDDKKQALDALETVGLLEEAHQTVSQMSGGQQQRVGIARALVQNPRLLLADEPVASLDPSSAETVMAYLKKAAVEHDVTALVSLHQVNIAAYFGERFIGLRDGGLLFDVKRDELTPALIDDLYGDVETVGLADNRQGDDELHPESIGETAEERVEL</sequence>
<dbReference type="CDD" id="cd03256">
    <property type="entry name" value="ABC_PhnC_transporter"/>
    <property type="match status" value="1"/>
</dbReference>
<dbReference type="Proteomes" id="UP000319894">
    <property type="component" value="Unassembled WGS sequence"/>
</dbReference>
<dbReference type="RefSeq" id="WP_144263263.1">
    <property type="nucleotide sequence ID" value="NZ_QMDX01000015.1"/>
</dbReference>
<keyword evidence="1" id="KW-0813">Transport</keyword>
<keyword evidence="2" id="KW-1003">Cell membrane</keyword>
<evidence type="ECO:0000313" key="9">
    <source>
        <dbReference type="EMBL" id="TSD09246.1"/>
    </source>
</evidence>
<keyword evidence="5" id="KW-1278">Translocase</keyword>
<dbReference type="InterPro" id="IPR012693">
    <property type="entry name" value="ABC_transpr_PhnC"/>
</dbReference>
<dbReference type="PANTHER" id="PTHR43166:SF6">
    <property type="entry name" value="PHOSPHONATES IMPORT ATP-BINDING PROTEIN PHNC"/>
    <property type="match status" value="1"/>
</dbReference>
<evidence type="ECO:0000256" key="5">
    <source>
        <dbReference type="ARBA" id="ARBA00022967"/>
    </source>
</evidence>
<protein>
    <submittedName>
        <fullName evidence="9">Phosphonate ABC transporter ATP-binding protein</fullName>
    </submittedName>
</protein>
<feature type="compositionally biased region" description="Basic and acidic residues" evidence="7">
    <location>
        <begin position="246"/>
        <end position="267"/>
    </location>
</feature>
<dbReference type="EMBL" id="QMDX01000015">
    <property type="protein sequence ID" value="TSD09246.1"/>
    <property type="molecule type" value="Genomic_DNA"/>
</dbReference>
<reference evidence="9 10" key="1">
    <citation type="submission" date="2018-06" db="EMBL/GenBank/DDBJ databases">
        <title>Natronomonas sp. F16-60 a new haloarchaeon isolated from a solar saltern of Isla Cristina, Huelva, Spain.</title>
        <authorList>
            <person name="Duran-Viseras A."/>
            <person name="Sanchez-Porro C."/>
            <person name="Ventosa A."/>
        </authorList>
    </citation>
    <scope>NUCLEOTIDE SEQUENCE [LARGE SCALE GENOMIC DNA]</scope>
    <source>
        <strain evidence="9 10">F16-60</strain>
    </source>
</reference>
<dbReference type="Gene3D" id="3.40.50.300">
    <property type="entry name" value="P-loop containing nucleotide triphosphate hydrolases"/>
    <property type="match status" value="1"/>
</dbReference>
<keyword evidence="4 9" id="KW-0067">ATP-binding</keyword>
<accession>A0A554MVU5</accession>
<dbReference type="GO" id="GO:0016887">
    <property type="term" value="F:ATP hydrolysis activity"/>
    <property type="evidence" value="ECO:0007669"/>
    <property type="project" value="InterPro"/>
</dbReference>
<comment type="caution">
    <text evidence="9">The sequence shown here is derived from an EMBL/GenBank/DDBJ whole genome shotgun (WGS) entry which is preliminary data.</text>
</comment>
<dbReference type="OrthoDB" id="302885at2157"/>
<dbReference type="PROSITE" id="PS00211">
    <property type="entry name" value="ABC_TRANSPORTER_1"/>
    <property type="match status" value="1"/>
</dbReference>
<dbReference type="GO" id="GO:0016020">
    <property type="term" value="C:membrane"/>
    <property type="evidence" value="ECO:0007669"/>
    <property type="project" value="InterPro"/>
</dbReference>
<proteinExistence type="predicted"/>
<evidence type="ECO:0000256" key="4">
    <source>
        <dbReference type="ARBA" id="ARBA00022840"/>
    </source>
</evidence>
<evidence type="ECO:0000256" key="3">
    <source>
        <dbReference type="ARBA" id="ARBA00022741"/>
    </source>
</evidence>
<dbReference type="PROSITE" id="PS50893">
    <property type="entry name" value="ABC_TRANSPORTER_2"/>
    <property type="match status" value="1"/>
</dbReference>
<dbReference type="InParanoid" id="A0A554MVU5"/>
<dbReference type="InterPro" id="IPR003593">
    <property type="entry name" value="AAA+_ATPase"/>
</dbReference>
<evidence type="ECO:0000256" key="6">
    <source>
        <dbReference type="ARBA" id="ARBA00023136"/>
    </source>
</evidence>
<gene>
    <name evidence="9" type="ORF">DP107_16690</name>
</gene>
<feature type="region of interest" description="Disordered" evidence="7">
    <location>
        <begin position="245"/>
        <end position="267"/>
    </location>
</feature>